<evidence type="ECO:0000313" key="5">
    <source>
        <dbReference type="WBParaSite" id="NBR_0000337101-mRNA-1"/>
    </source>
</evidence>
<dbReference type="InterPro" id="IPR042178">
    <property type="entry name" value="Serpin_sf_1"/>
</dbReference>
<evidence type="ECO:0000313" key="4">
    <source>
        <dbReference type="Proteomes" id="UP000271162"/>
    </source>
</evidence>
<accession>A0A0N4XLG9</accession>
<keyword evidence="4" id="KW-1185">Reference proteome</keyword>
<dbReference type="GO" id="GO:0005615">
    <property type="term" value="C:extracellular space"/>
    <property type="evidence" value="ECO:0007669"/>
    <property type="project" value="InterPro"/>
</dbReference>
<reference evidence="5" key="1">
    <citation type="submission" date="2017-02" db="UniProtKB">
        <authorList>
            <consortium name="WormBaseParasite"/>
        </authorList>
    </citation>
    <scope>IDENTIFICATION</scope>
</reference>
<dbReference type="EMBL" id="UYSL01004970">
    <property type="protein sequence ID" value="VDL66960.1"/>
    <property type="molecule type" value="Genomic_DNA"/>
</dbReference>
<dbReference type="SUPFAM" id="SSF56574">
    <property type="entry name" value="Serpins"/>
    <property type="match status" value="1"/>
</dbReference>
<dbReference type="InterPro" id="IPR023796">
    <property type="entry name" value="Serpin_dom"/>
</dbReference>
<gene>
    <name evidence="3" type="ORF">NBR_LOCUS3371</name>
</gene>
<reference evidence="3 4" key="2">
    <citation type="submission" date="2018-11" db="EMBL/GenBank/DDBJ databases">
        <authorList>
            <consortium name="Pathogen Informatics"/>
        </authorList>
    </citation>
    <scope>NUCLEOTIDE SEQUENCE [LARGE SCALE GENOMIC DNA]</scope>
</reference>
<dbReference type="AlphaFoldDB" id="A0A0N4XLG9"/>
<evidence type="ECO:0000313" key="3">
    <source>
        <dbReference type="EMBL" id="VDL66960.1"/>
    </source>
</evidence>
<dbReference type="GO" id="GO:0004867">
    <property type="term" value="F:serine-type endopeptidase inhibitor activity"/>
    <property type="evidence" value="ECO:0007669"/>
    <property type="project" value="InterPro"/>
</dbReference>
<feature type="domain" description="Serpin" evidence="2">
    <location>
        <begin position="1"/>
        <end position="114"/>
    </location>
</feature>
<organism evidence="5">
    <name type="scientific">Nippostrongylus brasiliensis</name>
    <name type="common">Rat hookworm</name>
    <dbReference type="NCBI Taxonomy" id="27835"/>
    <lineage>
        <taxon>Eukaryota</taxon>
        <taxon>Metazoa</taxon>
        <taxon>Ecdysozoa</taxon>
        <taxon>Nematoda</taxon>
        <taxon>Chromadorea</taxon>
        <taxon>Rhabditida</taxon>
        <taxon>Rhabditina</taxon>
        <taxon>Rhabditomorpha</taxon>
        <taxon>Strongyloidea</taxon>
        <taxon>Heligmosomidae</taxon>
        <taxon>Nippostrongylus</taxon>
    </lineage>
</organism>
<name>A0A0N4XLG9_NIPBR</name>
<dbReference type="Proteomes" id="UP000271162">
    <property type="component" value="Unassembled WGS sequence"/>
</dbReference>
<dbReference type="PANTHER" id="PTHR11461:SF211">
    <property type="entry name" value="GH10112P-RELATED"/>
    <property type="match status" value="1"/>
</dbReference>
<dbReference type="OMA" id="YMVNGEL"/>
<comment type="similarity">
    <text evidence="1">Belongs to the serpin family.</text>
</comment>
<dbReference type="InterPro" id="IPR000215">
    <property type="entry name" value="Serpin_fam"/>
</dbReference>
<dbReference type="STRING" id="27835.A0A0N4XLG9"/>
<dbReference type="Gene3D" id="3.30.497.10">
    <property type="entry name" value="Antithrombin, subunit I, domain 2"/>
    <property type="match status" value="1"/>
</dbReference>
<protein>
    <submittedName>
        <fullName evidence="5">SERPIN domain-containing protein</fullName>
    </submittedName>
</protein>
<dbReference type="Pfam" id="PF00079">
    <property type="entry name" value="Serpin"/>
    <property type="match status" value="1"/>
</dbReference>
<proteinExistence type="inferred from homology"/>
<dbReference type="InterPro" id="IPR036186">
    <property type="entry name" value="Serpin_sf"/>
</dbReference>
<dbReference type="WBParaSite" id="NBR_0000337101-mRNA-1">
    <property type="protein sequence ID" value="NBR_0000337101-mRNA-1"/>
    <property type="gene ID" value="NBR_0000337101"/>
</dbReference>
<sequence length="118" mass="13099">MVQAGAKGKTKSQITNVIASVSSNADLRNFYSNLSSQVRKAKNGVKADIANGFFLNKQYTIDKNYENTIFKKYSAKVQSLDFKNTKAAAKTIDDFIKKTTQGKIQNMVTPYMVNGELC</sequence>
<dbReference type="PANTHER" id="PTHR11461">
    <property type="entry name" value="SERINE PROTEASE INHIBITOR, SERPIN"/>
    <property type="match status" value="1"/>
</dbReference>
<evidence type="ECO:0000259" key="2">
    <source>
        <dbReference type="Pfam" id="PF00079"/>
    </source>
</evidence>
<evidence type="ECO:0000256" key="1">
    <source>
        <dbReference type="ARBA" id="ARBA00009500"/>
    </source>
</evidence>